<organism evidence="2 3">
    <name type="scientific">Stephania cephalantha</name>
    <dbReference type="NCBI Taxonomy" id="152367"/>
    <lineage>
        <taxon>Eukaryota</taxon>
        <taxon>Viridiplantae</taxon>
        <taxon>Streptophyta</taxon>
        <taxon>Embryophyta</taxon>
        <taxon>Tracheophyta</taxon>
        <taxon>Spermatophyta</taxon>
        <taxon>Magnoliopsida</taxon>
        <taxon>Ranunculales</taxon>
        <taxon>Menispermaceae</taxon>
        <taxon>Menispermoideae</taxon>
        <taxon>Cissampelideae</taxon>
        <taxon>Stephania</taxon>
    </lineage>
</organism>
<evidence type="ECO:0000256" key="1">
    <source>
        <dbReference type="SAM" id="MobiDB-lite"/>
    </source>
</evidence>
<protein>
    <submittedName>
        <fullName evidence="2">Uncharacterized protein</fullName>
    </submittedName>
</protein>
<name>A0AAP0FAX8_9MAGN</name>
<sequence>MGGSCGRHDCGRHDWQEGQKWDACRWEVQLWEAWRWKASTSVAGGRRRRRRGRRRRWEAEVHKSSGVHSRVEHPTSSRGSPKGLNPLSEHSPCVVAHPSIRVPLWLSIRSSLWLPLECFLWLRLKQADNAEWIRTTYSLSFTSGSLGPYY</sequence>
<feature type="region of interest" description="Disordered" evidence="1">
    <location>
        <begin position="60"/>
        <end position="86"/>
    </location>
</feature>
<accession>A0AAP0FAX8</accession>
<proteinExistence type="predicted"/>
<dbReference type="Proteomes" id="UP001419268">
    <property type="component" value="Unassembled WGS sequence"/>
</dbReference>
<gene>
    <name evidence="2" type="ORF">Scep_022386</name>
</gene>
<evidence type="ECO:0000313" key="2">
    <source>
        <dbReference type="EMBL" id="KAK9105542.1"/>
    </source>
</evidence>
<feature type="compositionally biased region" description="Basic and acidic residues" evidence="1">
    <location>
        <begin position="60"/>
        <end position="75"/>
    </location>
</feature>
<evidence type="ECO:0000313" key="3">
    <source>
        <dbReference type="Proteomes" id="UP001419268"/>
    </source>
</evidence>
<dbReference type="EMBL" id="JBBNAG010000009">
    <property type="protein sequence ID" value="KAK9105542.1"/>
    <property type="molecule type" value="Genomic_DNA"/>
</dbReference>
<comment type="caution">
    <text evidence="2">The sequence shown here is derived from an EMBL/GenBank/DDBJ whole genome shotgun (WGS) entry which is preliminary data.</text>
</comment>
<dbReference type="AlphaFoldDB" id="A0AAP0FAX8"/>
<reference evidence="2 3" key="1">
    <citation type="submission" date="2024-01" db="EMBL/GenBank/DDBJ databases">
        <title>Genome assemblies of Stephania.</title>
        <authorList>
            <person name="Yang L."/>
        </authorList>
    </citation>
    <scope>NUCLEOTIDE SEQUENCE [LARGE SCALE GENOMIC DNA]</scope>
    <source>
        <strain evidence="2">JXDWG</strain>
        <tissue evidence="2">Leaf</tissue>
    </source>
</reference>
<keyword evidence="3" id="KW-1185">Reference proteome</keyword>